<accession>B3RNI4</accession>
<dbReference type="InterPro" id="IPR011993">
    <property type="entry name" value="PH-like_dom_sf"/>
</dbReference>
<dbReference type="PANTHER" id="PTHR21258:SF56">
    <property type="entry name" value="IRS-TYPE PTB DOMAIN-CONTAINING PROTEIN"/>
    <property type="match status" value="1"/>
</dbReference>
<dbReference type="SMART" id="SM01244">
    <property type="entry name" value="IRS"/>
    <property type="match status" value="1"/>
</dbReference>
<dbReference type="PhylomeDB" id="B3RNI4"/>
<evidence type="ECO:0000259" key="1">
    <source>
        <dbReference type="PROSITE" id="PS50003"/>
    </source>
</evidence>
<evidence type="ECO:0000313" key="2">
    <source>
        <dbReference type="EMBL" id="EDV28026.1"/>
    </source>
</evidence>
<feature type="domain" description="PH" evidence="1">
    <location>
        <begin position="1"/>
        <end position="85"/>
    </location>
</feature>
<dbReference type="InterPro" id="IPR050996">
    <property type="entry name" value="Docking_Protein_DOK"/>
</dbReference>
<name>B3RNI4_TRIAD</name>
<dbReference type="STRING" id="10228.B3RNI4"/>
<dbReference type="OrthoDB" id="10071636at2759"/>
<dbReference type="InParanoid" id="B3RNI4"/>
<dbReference type="eggNOG" id="ENOG502S375">
    <property type="taxonomic scope" value="Eukaryota"/>
</dbReference>
<dbReference type="GO" id="GO:0005737">
    <property type="term" value="C:cytoplasm"/>
    <property type="evidence" value="ECO:0000318"/>
    <property type="project" value="GO_Central"/>
</dbReference>
<dbReference type="GO" id="GO:0007169">
    <property type="term" value="P:cell surface receptor protein tyrosine kinase signaling pathway"/>
    <property type="evidence" value="ECO:0000318"/>
    <property type="project" value="GO_Central"/>
</dbReference>
<dbReference type="Gene3D" id="2.30.29.30">
    <property type="entry name" value="Pleckstrin-homology domain (PH domain)/Phosphotyrosine-binding domain (PTB)"/>
    <property type="match status" value="2"/>
</dbReference>
<dbReference type="HOGENOM" id="CLU_435697_0_0_1"/>
<dbReference type="Pfam" id="PF02174">
    <property type="entry name" value="IRS"/>
    <property type="match status" value="1"/>
</dbReference>
<dbReference type="Proteomes" id="UP000009022">
    <property type="component" value="Unassembled WGS sequence"/>
</dbReference>
<protein>
    <recommendedName>
        <fullName evidence="1">PH domain-containing protein</fullName>
    </recommendedName>
</protein>
<dbReference type="KEGG" id="tad:TRIADDRAFT_53177"/>
<dbReference type="EMBL" id="DS985242">
    <property type="protein sequence ID" value="EDV28026.1"/>
    <property type="molecule type" value="Genomic_DNA"/>
</dbReference>
<keyword evidence="3" id="KW-1185">Reference proteome</keyword>
<dbReference type="RefSeq" id="XP_002109860.1">
    <property type="nucleotide sequence ID" value="XM_002109824.1"/>
</dbReference>
<dbReference type="CTD" id="6751075"/>
<gene>
    <name evidence="2" type="ORF">TRIADDRAFT_53177</name>
</gene>
<dbReference type="SUPFAM" id="SSF50729">
    <property type="entry name" value="PH domain-like"/>
    <property type="match status" value="2"/>
</dbReference>
<dbReference type="InterPro" id="IPR001849">
    <property type="entry name" value="PH_domain"/>
</dbReference>
<organism evidence="2 3">
    <name type="scientific">Trichoplax adhaerens</name>
    <name type="common">Trichoplax reptans</name>
    <dbReference type="NCBI Taxonomy" id="10228"/>
    <lineage>
        <taxon>Eukaryota</taxon>
        <taxon>Metazoa</taxon>
        <taxon>Placozoa</taxon>
        <taxon>Uniplacotomia</taxon>
        <taxon>Trichoplacea</taxon>
        <taxon>Trichoplacidae</taxon>
        <taxon>Trichoplax</taxon>
    </lineage>
</organism>
<sequence>MSKIGIIDYYENENAWNNSKPKKGSMILFPNFRVVRCSQHNSFSKTNYDREYVLEVIAQKKILRIAAENRTIQDSWIQKIQRMATLKPSTEGNLYPIQTTDSKSMQQLGIAAINKCFLWLCTSGIILAEKDSQSIIAMWSYRCIRSFNCTGSNRFTFESGRRSLLGQGEYHFYTKGQDNVEINRLISCSITYKFKSADEGTRDSIQRKMTSVYEDYDKMDTFIEYSVGFNSLNLGGIASSEIATPTKSPAKDHTTSQPIATPKIAIDRGTASASGSFKFNEWANIKNMRLNNSACQSCSGKKKNSNISTCVNLYPNYQSRSLLDRNPVYGLDNNANQKQQLSHSYSGKRVSSDSNSGVLTVRYSQDMEETVKTKPNPSDSEYATFCKDSCSDMTYAVLEGAQIANAQEYTIMGTQIEPRHDVTDDYDSGSAANSEDFEQTAVSMSKYVDGNTWSNTADTMYDNLSEISTPKQQRISRDGENGIVEISPDKLESAKKIHSTTTISTQQDSYGNKNSHNVDTLSGQLENTSISHEASTRVRQELTVLRNDEYSFDAIYDSFDNADFTGEYEIPVSNNDTEAMYDNFNGNNFEDKSESPASNDDDDIEAMYDNFNGNNFEDEYVNISFKQL</sequence>
<proteinExistence type="predicted"/>
<dbReference type="GeneID" id="6751075"/>
<dbReference type="AlphaFoldDB" id="B3RNI4"/>
<dbReference type="PANTHER" id="PTHR21258">
    <property type="entry name" value="DOCKING PROTEIN RELATED"/>
    <property type="match status" value="1"/>
</dbReference>
<dbReference type="InterPro" id="IPR002404">
    <property type="entry name" value="IRS_PTB"/>
</dbReference>
<dbReference type="PROSITE" id="PS50003">
    <property type="entry name" value="PH_DOMAIN"/>
    <property type="match status" value="1"/>
</dbReference>
<reference evidence="2 3" key="1">
    <citation type="journal article" date="2008" name="Nature">
        <title>The Trichoplax genome and the nature of placozoans.</title>
        <authorList>
            <person name="Srivastava M."/>
            <person name="Begovic E."/>
            <person name="Chapman J."/>
            <person name="Putnam N.H."/>
            <person name="Hellsten U."/>
            <person name="Kawashima T."/>
            <person name="Kuo A."/>
            <person name="Mitros T."/>
            <person name="Salamov A."/>
            <person name="Carpenter M.L."/>
            <person name="Signorovitch A.Y."/>
            <person name="Moreno M.A."/>
            <person name="Kamm K."/>
            <person name="Grimwood J."/>
            <person name="Schmutz J."/>
            <person name="Shapiro H."/>
            <person name="Grigoriev I.V."/>
            <person name="Buss L.W."/>
            <person name="Schierwater B."/>
            <person name="Dellaporta S.L."/>
            <person name="Rokhsar D.S."/>
        </authorList>
    </citation>
    <scope>NUCLEOTIDE SEQUENCE [LARGE SCALE GENOMIC DNA]</scope>
    <source>
        <strain evidence="2 3">Grell-BS-1999</strain>
    </source>
</reference>
<evidence type="ECO:0000313" key="3">
    <source>
        <dbReference type="Proteomes" id="UP000009022"/>
    </source>
</evidence>